<dbReference type="Gene3D" id="3.90.1570.30">
    <property type="match status" value="1"/>
</dbReference>
<keyword evidence="3" id="KW-1185">Reference proteome</keyword>
<dbReference type="RefSeq" id="WP_308895067.1">
    <property type="nucleotide sequence ID" value="NZ_CP133218.1"/>
</dbReference>
<dbReference type="Pfam" id="PF00271">
    <property type="entry name" value="Helicase_C"/>
    <property type="match status" value="1"/>
</dbReference>
<sequence>MTPELDLNEANTRAEFIEEHLRESQWGERHTRHSRIDREHVISIGKLLGGGQRASTRPADFVLLYKTHKLAVIEAKRVRLHPTEGVQQAKDYAALLKIRFAYATNGKQIYRIDMLTAQETYVDRYPTPEELWHATFAQPNDWRDRFSTIPFEDKSGSWQPRYYQHNAIEATLEALINGKDRILLTLATGTGKTAIAFQIAWKLFHSRWNAKAWRGETSVDRQPRILFLADRNILANQAYNAFSAFPEDAMVRIAPNVIRKKKAVPKNGNLFFTIFQTFMTDTKDADGNPTPSFGDYPPDFFDLIIIDECHRGGANDEGSWRGIMEYFNTAVQIGLTATPKRDGNVDTYKYFGEAVYTYSLKEGINDGFLTPFRIKRIVSTLDEYTHATDDEVLEGEVEAGRTYTEAEMNQLVEVEDRERHRVKTFMNLIDQSEKTLVFCATQQHALAVRNLINQMKRSTQPNYCVRVAADDGKEGERLLSAFQDNEKNIPTILTTSRKLSTGVDARNVRNIILMRPVNSMIEFKQIVGRGTRLFDFKDYFTLYDFVKAYEHFKDPEWDGEPEVCKVCNQRVCICEAEPCSNCQQRPCVCPPKPCKQCEQSPCVCEAQLCEVCGETPCNCLQPPKRAKIKLAAGKADNIQNLISTEFLGEDGKPMSVQDYLQQFYATLPEFFKDEEELRTLWSQPETRQGLLDGLQAKGYATAQLEVISRAVNAEGSDLFDVLAHIAFAFPTKTREERVAAHKSRIYQGYNYKQREFIEFILQHYVDSGVTELATPKLKTFIDLKYQGIRDMPTELGKAADVKRLFVELQQRLYTPLN</sequence>
<evidence type="ECO:0000259" key="1">
    <source>
        <dbReference type="PROSITE" id="PS51192"/>
    </source>
</evidence>
<keyword evidence="2" id="KW-0347">Helicase</keyword>
<dbReference type="Gene3D" id="3.40.50.300">
    <property type="entry name" value="P-loop containing nucleotide triphosphate hydrolases"/>
    <property type="match status" value="2"/>
</dbReference>
<name>A0ABY9MPT1_9GAMM</name>
<protein>
    <submittedName>
        <fullName evidence="2">DEAD/DEAH box helicase family protein</fullName>
    </submittedName>
</protein>
<accession>A0ABY9MPT1</accession>
<dbReference type="GO" id="GO:0004386">
    <property type="term" value="F:helicase activity"/>
    <property type="evidence" value="ECO:0007669"/>
    <property type="project" value="UniProtKB-KW"/>
</dbReference>
<dbReference type="InterPro" id="IPR050742">
    <property type="entry name" value="Helicase_Restrict-Modif_Enz"/>
</dbReference>
<dbReference type="InterPro" id="IPR027417">
    <property type="entry name" value="P-loop_NTPase"/>
</dbReference>
<feature type="domain" description="Helicase ATP-binding" evidence="1">
    <location>
        <begin position="173"/>
        <end position="357"/>
    </location>
</feature>
<keyword evidence="2" id="KW-0547">Nucleotide-binding</keyword>
<dbReference type="Pfam" id="PF04851">
    <property type="entry name" value="ResIII"/>
    <property type="match status" value="1"/>
</dbReference>
<dbReference type="InterPro" id="IPR001650">
    <property type="entry name" value="Helicase_C-like"/>
</dbReference>
<dbReference type="PROSITE" id="PS51192">
    <property type="entry name" value="HELICASE_ATP_BIND_1"/>
    <property type="match status" value="1"/>
</dbReference>
<dbReference type="SUPFAM" id="SSF52540">
    <property type="entry name" value="P-loop containing nucleoside triphosphate hydrolases"/>
    <property type="match status" value="1"/>
</dbReference>
<dbReference type="Pfam" id="PF08463">
    <property type="entry name" value="EcoEI_R_C"/>
    <property type="match status" value="1"/>
</dbReference>
<keyword evidence="2" id="KW-0378">Hydrolase</keyword>
<gene>
    <name evidence="2" type="ORF">RCF98_16585</name>
</gene>
<proteinExistence type="predicted"/>
<dbReference type="InterPro" id="IPR013670">
    <property type="entry name" value="EcoEI_R_C_dom"/>
</dbReference>
<dbReference type="PANTHER" id="PTHR47396">
    <property type="entry name" value="TYPE I RESTRICTION ENZYME ECOKI R PROTEIN"/>
    <property type="match status" value="1"/>
</dbReference>
<dbReference type="NCBIfam" id="NF046051">
    <property type="entry name" value="restrict_EcoAI"/>
    <property type="match status" value="1"/>
</dbReference>
<reference evidence="2 3" key="1">
    <citation type="submission" date="2023-08" db="EMBL/GenBank/DDBJ databases">
        <title>New molecular markers tilS and rpoB for phylogenetic and monitoring studies of the genus Thiothrix biodiversity.</title>
        <authorList>
            <person name="Ravin N.V."/>
            <person name="Smolyakov D."/>
            <person name="Markov N.D."/>
            <person name="Beletsky A.V."/>
            <person name="Mardanov A.V."/>
            <person name="Rudenko T.S."/>
            <person name="Grabovich M.Y."/>
        </authorList>
    </citation>
    <scope>NUCLEOTIDE SEQUENCE [LARGE SCALE GENOMIC DNA]</scope>
    <source>
        <strain evidence="2 3">MK1</strain>
    </source>
</reference>
<keyword evidence="2" id="KW-0067">ATP-binding</keyword>
<dbReference type="EMBL" id="CP133218">
    <property type="protein sequence ID" value="WML90573.1"/>
    <property type="molecule type" value="Genomic_DNA"/>
</dbReference>
<evidence type="ECO:0000313" key="3">
    <source>
        <dbReference type="Proteomes" id="UP001236657"/>
    </source>
</evidence>
<dbReference type="PANTHER" id="PTHR47396:SF1">
    <property type="entry name" value="ATP-DEPENDENT HELICASE IRC3-RELATED"/>
    <property type="match status" value="1"/>
</dbReference>
<dbReference type="CDD" id="cd18032">
    <property type="entry name" value="DEXHc_RE_I_III_res"/>
    <property type="match status" value="1"/>
</dbReference>
<organism evidence="2 3">
    <name type="scientific">Thiothrix lacustris</name>
    <dbReference type="NCBI Taxonomy" id="525917"/>
    <lineage>
        <taxon>Bacteria</taxon>
        <taxon>Pseudomonadati</taxon>
        <taxon>Pseudomonadota</taxon>
        <taxon>Gammaproteobacteria</taxon>
        <taxon>Thiotrichales</taxon>
        <taxon>Thiotrichaceae</taxon>
        <taxon>Thiothrix</taxon>
    </lineage>
</organism>
<dbReference type="SMART" id="SM00487">
    <property type="entry name" value="DEXDc"/>
    <property type="match status" value="1"/>
</dbReference>
<dbReference type="Proteomes" id="UP001236657">
    <property type="component" value="Chromosome"/>
</dbReference>
<dbReference type="InterPro" id="IPR006935">
    <property type="entry name" value="Helicase/UvrB_N"/>
</dbReference>
<evidence type="ECO:0000313" key="2">
    <source>
        <dbReference type="EMBL" id="WML90573.1"/>
    </source>
</evidence>
<dbReference type="InterPro" id="IPR014001">
    <property type="entry name" value="Helicase_ATP-bd"/>
</dbReference>